<keyword evidence="5" id="KW-1185">Reference proteome</keyword>
<proteinExistence type="predicted"/>
<evidence type="ECO:0000256" key="2">
    <source>
        <dbReference type="ARBA" id="ARBA00023163"/>
    </source>
</evidence>
<dbReference type="PROSITE" id="PS51000">
    <property type="entry name" value="HTH_DEOR_2"/>
    <property type="match status" value="1"/>
</dbReference>
<reference evidence="4" key="1">
    <citation type="submission" date="2020-12" db="EMBL/GenBank/DDBJ databases">
        <title>Vagococcus allomyrinae sp. nov. and Enterococcus lavae sp. nov., isolated from the larvae of Allomyrina dichotoma.</title>
        <authorList>
            <person name="Lee S.D."/>
        </authorList>
    </citation>
    <scope>NUCLEOTIDE SEQUENCE</scope>
    <source>
        <strain evidence="4">BWB3-3</strain>
    </source>
</reference>
<dbReference type="InterPro" id="IPR001034">
    <property type="entry name" value="DeoR_HTH"/>
</dbReference>
<dbReference type="InterPro" id="IPR050661">
    <property type="entry name" value="BglG_antiterminators"/>
</dbReference>
<evidence type="ECO:0000256" key="1">
    <source>
        <dbReference type="ARBA" id="ARBA00023015"/>
    </source>
</evidence>
<dbReference type="PANTHER" id="PTHR30185">
    <property type="entry name" value="CRYPTIC BETA-GLUCOSIDE BGL OPERON ANTITERMINATOR"/>
    <property type="match status" value="1"/>
</dbReference>
<organism evidence="4 5">
    <name type="scientific">Vagococcus allomyrinae</name>
    <dbReference type="NCBI Taxonomy" id="2794353"/>
    <lineage>
        <taxon>Bacteria</taxon>
        <taxon>Bacillati</taxon>
        <taxon>Bacillota</taxon>
        <taxon>Bacilli</taxon>
        <taxon>Lactobacillales</taxon>
        <taxon>Enterococcaceae</taxon>
        <taxon>Vagococcus</taxon>
    </lineage>
</organism>
<dbReference type="EMBL" id="JAEEGA010000025">
    <property type="protein sequence ID" value="MBP1044341.1"/>
    <property type="molecule type" value="Genomic_DNA"/>
</dbReference>
<dbReference type="Gene3D" id="1.10.1790.30">
    <property type="match status" value="1"/>
</dbReference>
<dbReference type="Pfam" id="PF08280">
    <property type="entry name" value="HTH_Mga"/>
    <property type="match status" value="1"/>
</dbReference>
<dbReference type="InterPro" id="IPR007737">
    <property type="entry name" value="Mga_HTH"/>
</dbReference>
<dbReference type="Gene3D" id="1.10.1790.40">
    <property type="match status" value="1"/>
</dbReference>
<dbReference type="InterPro" id="IPR013199">
    <property type="entry name" value="HTH_Mga_DNA-bd_dom"/>
</dbReference>
<dbReference type="InterPro" id="IPR036390">
    <property type="entry name" value="WH_DNA-bd_sf"/>
</dbReference>
<dbReference type="GO" id="GO:0003700">
    <property type="term" value="F:DNA-binding transcription factor activity"/>
    <property type="evidence" value="ECO:0007669"/>
    <property type="project" value="InterPro"/>
</dbReference>
<dbReference type="PANTHER" id="PTHR30185:SF18">
    <property type="entry name" value="TRANSCRIPTIONAL REGULATOR MTLR"/>
    <property type="match status" value="1"/>
</dbReference>
<dbReference type="AlphaFoldDB" id="A0A940PE30"/>
<dbReference type="InterPro" id="IPR036388">
    <property type="entry name" value="WH-like_DNA-bd_sf"/>
</dbReference>
<gene>
    <name evidence="4" type="ORF">I6N95_25355</name>
</gene>
<dbReference type="RefSeq" id="WP_209532737.1">
    <property type="nucleotide sequence ID" value="NZ_JAEEGA010000025.1"/>
</dbReference>
<dbReference type="Proteomes" id="UP000674938">
    <property type="component" value="Unassembled WGS sequence"/>
</dbReference>
<feature type="domain" description="HTH deoR-type" evidence="3">
    <location>
        <begin position="13"/>
        <end position="71"/>
    </location>
</feature>
<keyword evidence="2" id="KW-0804">Transcription</keyword>
<dbReference type="Pfam" id="PF05043">
    <property type="entry name" value="Mga"/>
    <property type="match status" value="1"/>
</dbReference>
<evidence type="ECO:0000313" key="5">
    <source>
        <dbReference type="Proteomes" id="UP000674938"/>
    </source>
</evidence>
<sequence>MYQFAQSLIIEKDIARKVSILEFLTNSETVTVKEIADQIGFSARTISTDIQSLRDSLPQGWQIDSLGNSGIVLKRQADVPISSLWEELVEQSISFQLLKLLFRGHKLTSGAVATKLGTSTESLRRLISFLNKELRPYQLKISTKGKVTLVGSEADIRIFYHRLLLPFTHANFFFDDYPIHESFYHQFLKELDRDQLAPSLENIWGICWYFINTIRIKANCRIDIEQVDMSDPLFKLFAPYLTQLYQREGIYLDGEEGFFAFYCFIESWNFSEVPPVKTEDFIRRHYQDLQQSCDAIVHQLSNDLAVDLNKTFFAKNLLLLFLKYTESTSLSEKFVLAHLEVLNYGKQNYANYWQLLAKHLADSPFYQSLVYPDHFISSAVLLLAEAISQEVSARRHVYFSYQGEPAWKAYLANELDAIFGGRLSLVSIEIEELLGCDLDEEDVVVSNHPIEENIPNKVFYISTIPTKKEINSIKEHFAYLYFSGL</sequence>
<dbReference type="Pfam" id="PF18333">
    <property type="entry name" value="ssDNA_DBD"/>
    <property type="match status" value="1"/>
</dbReference>
<dbReference type="Gene3D" id="1.10.10.10">
    <property type="entry name" value="Winged helix-like DNA-binding domain superfamily/Winged helix DNA-binding domain"/>
    <property type="match status" value="2"/>
</dbReference>
<evidence type="ECO:0000313" key="4">
    <source>
        <dbReference type="EMBL" id="MBP1044341.1"/>
    </source>
</evidence>
<accession>A0A940PE30</accession>
<protein>
    <submittedName>
        <fullName evidence="4">Helix-turn-helix domain-containing protein</fullName>
    </submittedName>
</protein>
<dbReference type="Gene3D" id="3.40.50.2300">
    <property type="match status" value="1"/>
</dbReference>
<evidence type="ECO:0000259" key="3">
    <source>
        <dbReference type="PROSITE" id="PS51000"/>
    </source>
</evidence>
<name>A0A940PE30_9ENTE</name>
<comment type="caution">
    <text evidence="4">The sequence shown here is derived from an EMBL/GenBank/DDBJ whole genome shotgun (WGS) entry which is preliminary data.</text>
</comment>
<keyword evidence="1" id="KW-0805">Transcription regulation</keyword>
<dbReference type="SUPFAM" id="SSF46785">
    <property type="entry name" value="Winged helix' DNA-binding domain"/>
    <property type="match status" value="1"/>
</dbReference>